<dbReference type="EMBL" id="JBCEVZ010000016">
    <property type="protein sequence ID" value="MEL5994324.1"/>
    <property type="molecule type" value="Genomic_DNA"/>
</dbReference>
<keyword evidence="1" id="KW-0732">Signal</keyword>
<dbReference type="RefSeq" id="WP_342297436.1">
    <property type="nucleotide sequence ID" value="NZ_JBCEVZ010000016.1"/>
</dbReference>
<evidence type="ECO:0000256" key="1">
    <source>
        <dbReference type="SAM" id="SignalP"/>
    </source>
</evidence>
<comment type="caution">
    <text evidence="2">The sequence shown here is derived from an EMBL/GenBank/DDBJ whole genome shotgun (WGS) entry which is preliminary data.</text>
</comment>
<accession>A0ABU9LWE9</accession>
<dbReference type="Proteomes" id="UP001479606">
    <property type="component" value="Unassembled WGS sequence"/>
</dbReference>
<protein>
    <submittedName>
        <fullName evidence="2">Uncharacterized protein</fullName>
    </submittedName>
</protein>
<gene>
    <name evidence="2" type="ORF">AAFH49_08895</name>
</gene>
<sequence>MRKFLSLFSCWLLLSGSISQAPPAAFPDVPTITETSVGKARIGMPIAKLKETYQGFSFTPTYLAKYGFDGSNGKPDAITVSSAGQKLFIYFLSEQTKKVSGFIVLHPTYKTAAGIHVGSTSGQLKAAVPAVRVAPHEFVENMQIASAGTEEHIGLEYIFQRGPMGKDRDSIEPSEIATPSAKVSWVLIKPN</sequence>
<feature type="chain" id="PRO_5046906954" evidence="1">
    <location>
        <begin position="21"/>
        <end position="191"/>
    </location>
</feature>
<reference evidence="2 3" key="1">
    <citation type="journal article" date="2018" name="Arch. Microbiol.">
        <title>Hymenobacter segetis sp. nov., isolated from soil.</title>
        <authorList>
            <person name="Ten L.N."/>
            <person name="Lim S.J."/>
            <person name="Kim B.O."/>
            <person name="Kang I.K."/>
            <person name="Jung H.Y."/>
        </authorList>
    </citation>
    <scope>NUCLEOTIDE SEQUENCE [LARGE SCALE GENOMIC DNA]</scope>
    <source>
        <strain evidence="2 3">S7-3-11</strain>
    </source>
</reference>
<proteinExistence type="predicted"/>
<keyword evidence="3" id="KW-1185">Reference proteome</keyword>
<organism evidence="2 3">
    <name type="scientific">Hymenobacter segetis</name>
    <dbReference type="NCBI Taxonomy" id="2025509"/>
    <lineage>
        <taxon>Bacteria</taxon>
        <taxon>Pseudomonadati</taxon>
        <taxon>Bacteroidota</taxon>
        <taxon>Cytophagia</taxon>
        <taxon>Cytophagales</taxon>
        <taxon>Hymenobacteraceae</taxon>
        <taxon>Hymenobacter</taxon>
    </lineage>
</organism>
<evidence type="ECO:0000313" key="2">
    <source>
        <dbReference type="EMBL" id="MEL5994324.1"/>
    </source>
</evidence>
<name>A0ABU9LWE9_9BACT</name>
<feature type="signal peptide" evidence="1">
    <location>
        <begin position="1"/>
        <end position="20"/>
    </location>
</feature>
<evidence type="ECO:0000313" key="3">
    <source>
        <dbReference type="Proteomes" id="UP001479606"/>
    </source>
</evidence>